<dbReference type="EMBL" id="BMZQ01000002">
    <property type="protein sequence ID" value="GHD19662.1"/>
    <property type="molecule type" value="Genomic_DNA"/>
</dbReference>
<dbReference type="SMART" id="SM00671">
    <property type="entry name" value="SEL1"/>
    <property type="match status" value="6"/>
</dbReference>
<comment type="caution">
    <text evidence="2">The sequence shown here is derived from an EMBL/GenBank/DDBJ whole genome shotgun (WGS) entry which is preliminary data.</text>
</comment>
<dbReference type="Proteomes" id="UP000630142">
    <property type="component" value="Unassembled WGS sequence"/>
</dbReference>
<name>A0A8J3DYQ7_9HYPH</name>
<evidence type="ECO:0000313" key="2">
    <source>
        <dbReference type="EMBL" id="GHD19662.1"/>
    </source>
</evidence>
<feature type="chain" id="PRO_5035249108" description="Sel1 repeat family protein" evidence="1">
    <location>
        <begin position="23"/>
        <end position="322"/>
    </location>
</feature>
<dbReference type="InterPro" id="IPR011990">
    <property type="entry name" value="TPR-like_helical_dom_sf"/>
</dbReference>
<feature type="signal peptide" evidence="1">
    <location>
        <begin position="1"/>
        <end position="22"/>
    </location>
</feature>
<reference evidence="2" key="2">
    <citation type="submission" date="2020-09" db="EMBL/GenBank/DDBJ databases">
        <authorList>
            <person name="Sun Q."/>
            <person name="Kim S."/>
        </authorList>
    </citation>
    <scope>NUCLEOTIDE SEQUENCE</scope>
    <source>
        <strain evidence="2">KCTC 42249</strain>
    </source>
</reference>
<protein>
    <recommendedName>
        <fullName evidence="4">Sel1 repeat family protein</fullName>
    </recommendedName>
</protein>
<evidence type="ECO:0000313" key="3">
    <source>
        <dbReference type="Proteomes" id="UP000630142"/>
    </source>
</evidence>
<accession>A0A8J3DYQ7</accession>
<dbReference type="Pfam" id="PF08238">
    <property type="entry name" value="Sel1"/>
    <property type="match status" value="6"/>
</dbReference>
<evidence type="ECO:0008006" key="4">
    <source>
        <dbReference type="Google" id="ProtNLM"/>
    </source>
</evidence>
<evidence type="ECO:0000256" key="1">
    <source>
        <dbReference type="SAM" id="SignalP"/>
    </source>
</evidence>
<gene>
    <name evidence="2" type="ORF">GCM10016234_31600</name>
</gene>
<dbReference type="PANTHER" id="PTHR11102">
    <property type="entry name" value="SEL-1-LIKE PROTEIN"/>
    <property type="match status" value="1"/>
</dbReference>
<dbReference type="InterPro" id="IPR006597">
    <property type="entry name" value="Sel1-like"/>
</dbReference>
<keyword evidence="1" id="KW-0732">Signal</keyword>
<dbReference type="RefSeq" id="WP_189505542.1">
    <property type="nucleotide sequence ID" value="NZ_BMZQ01000002.1"/>
</dbReference>
<dbReference type="PANTHER" id="PTHR11102:SF160">
    <property type="entry name" value="ERAD-ASSOCIATED E3 UBIQUITIN-PROTEIN LIGASE COMPONENT HRD3"/>
    <property type="match status" value="1"/>
</dbReference>
<dbReference type="Gene3D" id="1.25.40.10">
    <property type="entry name" value="Tetratricopeptide repeat domain"/>
    <property type="match status" value="2"/>
</dbReference>
<proteinExistence type="predicted"/>
<dbReference type="SUPFAM" id="SSF81901">
    <property type="entry name" value="HCP-like"/>
    <property type="match status" value="1"/>
</dbReference>
<dbReference type="AlphaFoldDB" id="A0A8J3DYQ7"/>
<organism evidence="2 3">
    <name type="scientific">Tianweitania populi</name>
    <dbReference type="NCBI Taxonomy" id="1607949"/>
    <lineage>
        <taxon>Bacteria</taxon>
        <taxon>Pseudomonadati</taxon>
        <taxon>Pseudomonadota</taxon>
        <taxon>Alphaproteobacteria</taxon>
        <taxon>Hyphomicrobiales</taxon>
        <taxon>Phyllobacteriaceae</taxon>
        <taxon>Tianweitania</taxon>
    </lineage>
</organism>
<keyword evidence="3" id="KW-1185">Reference proteome</keyword>
<sequence>MSHAFRILLLFLAILTALPAAAQGPDGDRPGAPKVEEALPRRFGQRAPDEAFGAYQRGLYVTARNLAEPRAELGDSAAQVLIAEIYSRGLGVKRDEAEAAKWYSRAAERGVSEAQFQYAMMLLDGRGVKRDNKQAFALMEEAANAGNRLAQFNFAQMVLSGEAEPTPEALTRAVGYFEKAADQKLADAEYAMAEVYANGVGGRTADEAMARSFLERAARQNYDTAQLEYASWLIAGRGGKRDAVAGFAWMKRAAEGGNVAARNRLAKLYVAGIGVEGDPIAGAAWYLRAQRAGLRDPEMDDHLAGLTEAQLKAAEDQADKLR</sequence>
<reference evidence="2" key="1">
    <citation type="journal article" date="2014" name="Int. J. Syst. Evol. Microbiol.">
        <title>Complete genome sequence of Corynebacterium casei LMG S-19264T (=DSM 44701T), isolated from a smear-ripened cheese.</title>
        <authorList>
            <consortium name="US DOE Joint Genome Institute (JGI-PGF)"/>
            <person name="Walter F."/>
            <person name="Albersmeier A."/>
            <person name="Kalinowski J."/>
            <person name="Ruckert C."/>
        </authorList>
    </citation>
    <scope>NUCLEOTIDE SEQUENCE</scope>
    <source>
        <strain evidence="2">KCTC 42249</strain>
    </source>
</reference>
<dbReference type="InterPro" id="IPR050767">
    <property type="entry name" value="Sel1_AlgK"/>
</dbReference>